<name>A0A644VGS0_9ZZZZ</name>
<dbReference type="InterPro" id="IPR008928">
    <property type="entry name" value="6-hairpin_glycosidase_sf"/>
</dbReference>
<dbReference type="GO" id="GO:0000272">
    <property type="term" value="P:polysaccharide catabolic process"/>
    <property type="evidence" value="ECO:0007669"/>
    <property type="project" value="TreeGrafter"/>
</dbReference>
<evidence type="ECO:0000313" key="4">
    <source>
        <dbReference type="EMBL" id="MPL90594.1"/>
    </source>
</evidence>
<proteinExistence type="inferred from homology"/>
<dbReference type="InterPro" id="IPR010905">
    <property type="entry name" value="Glyco_hydro_88"/>
</dbReference>
<gene>
    <name evidence="4" type="ORF">SDC9_36648</name>
</gene>
<evidence type="ECO:0000256" key="1">
    <source>
        <dbReference type="ARBA" id="ARBA00022801"/>
    </source>
</evidence>
<dbReference type="InterPro" id="IPR052369">
    <property type="entry name" value="UG_Glycosaminoglycan_Hydrolase"/>
</dbReference>
<dbReference type="GO" id="GO:0102212">
    <property type="term" value="F:unsaturated chondroitin disaccharide hydrolase activity"/>
    <property type="evidence" value="ECO:0007669"/>
    <property type="project" value="UniProtKB-EC"/>
</dbReference>
<dbReference type="PANTHER" id="PTHR36845:SF1">
    <property type="entry name" value="HYDROLASE, PUTATIVE (AFU_ORTHOLOGUE AFUA_7G05090)-RELATED"/>
    <property type="match status" value="1"/>
</dbReference>
<keyword evidence="1 4" id="KW-0378">Hydrolase</keyword>
<accession>A0A644VGS0</accession>
<keyword evidence="4" id="KW-0326">Glycosidase</keyword>
<dbReference type="EC" id="3.2.1.180" evidence="4"/>
<dbReference type="EMBL" id="VSSQ01000308">
    <property type="protein sequence ID" value="MPL90594.1"/>
    <property type="molecule type" value="Genomic_DNA"/>
</dbReference>
<dbReference type="Gene3D" id="1.50.10.10">
    <property type="match status" value="1"/>
</dbReference>
<dbReference type="AlphaFoldDB" id="A0A644VGS0"/>
<dbReference type="PROSITE" id="PS51257">
    <property type="entry name" value="PROKAR_LIPOPROTEIN"/>
    <property type="match status" value="1"/>
</dbReference>
<dbReference type="InterPro" id="IPR032159">
    <property type="entry name" value="DUF4995"/>
</dbReference>
<organism evidence="4">
    <name type="scientific">bioreactor metagenome</name>
    <dbReference type="NCBI Taxonomy" id="1076179"/>
    <lineage>
        <taxon>unclassified sequences</taxon>
        <taxon>metagenomes</taxon>
        <taxon>ecological metagenomes</taxon>
    </lineage>
</organism>
<dbReference type="Pfam" id="PF16386">
    <property type="entry name" value="DUF4995"/>
    <property type="match status" value="1"/>
</dbReference>
<reference evidence="4" key="1">
    <citation type="submission" date="2019-08" db="EMBL/GenBank/DDBJ databases">
        <authorList>
            <person name="Kucharzyk K."/>
            <person name="Murdoch R.W."/>
            <person name="Higgins S."/>
            <person name="Loffler F."/>
        </authorList>
    </citation>
    <scope>NUCLEOTIDE SEQUENCE</scope>
</reference>
<dbReference type="GO" id="GO:0052757">
    <property type="term" value="F:chondroitin hydrolase activity"/>
    <property type="evidence" value="ECO:0007669"/>
    <property type="project" value="TreeGrafter"/>
</dbReference>
<feature type="domain" description="DUF4995" evidence="3">
    <location>
        <begin position="1"/>
        <end position="60"/>
    </location>
</feature>
<evidence type="ECO:0000256" key="2">
    <source>
        <dbReference type="ARBA" id="ARBA00038358"/>
    </source>
</evidence>
<comment type="caution">
    <text evidence="4">The sequence shown here is derived from an EMBL/GenBank/DDBJ whole genome shotgun (WGS) entry which is preliminary data.</text>
</comment>
<protein>
    <submittedName>
        <fullName evidence="4">Unsaturated chondroitin disaccharide hydrolase</fullName>
        <ecNumber evidence="4">3.2.1.180</ecNumber>
    </submittedName>
</protein>
<sequence length="391" mass="45360">MKRRLLNFFVIATFLSLFFSSCKNNTFWVDESIETAAYQLDMMAKEISGKEKLPRSIRDGEIRLEDLYDWTSGFFPGSLWYMYEFTKDEMFKKQAVEYTDLLYNLKDYAGTHDLGFMVYCSYGNGFRLTGDTSYIHVMVETSDNLISRFNEKTGTIRSWDFGEWQFPVIIDNMMNLELLFWASDFTKNTVYRDVALRHADTTMKNHYRPDFSSYHVIDYDTITGNVIAKQTFQGYADESAWARGQAWGLYGYTVCYRATGDEKYLRMAENIAGFIMDNVKTEDLIPYWDYNAPDIPNAPRDASAAAVTASALFELSQYTKQGDKYFNYAETVLKNLSGEQYLAKKGENKGFILMHSVGHLPANSEIDTPLNYADYYYLESLMRYKNLISKK</sequence>
<dbReference type="PANTHER" id="PTHR36845">
    <property type="entry name" value="HYDROLASE, PUTATIVE (AFU_ORTHOLOGUE AFUA_7G05090)-RELATED"/>
    <property type="match status" value="1"/>
</dbReference>
<comment type="similarity">
    <text evidence="2">Belongs to the glycosyl hydrolase 88 family.</text>
</comment>
<dbReference type="InterPro" id="IPR012341">
    <property type="entry name" value="6hp_glycosidase-like_sf"/>
</dbReference>
<evidence type="ECO:0000259" key="3">
    <source>
        <dbReference type="Pfam" id="PF16386"/>
    </source>
</evidence>
<dbReference type="Pfam" id="PF07470">
    <property type="entry name" value="Glyco_hydro_88"/>
    <property type="match status" value="1"/>
</dbReference>
<dbReference type="SUPFAM" id="SSF48208">
    <property type="entry name" value="Six-hairpin glycosidases"/>
    <property type="match status" value="1"/>
</dbReference>